<sequence>MAAGALPSEDFGPEAQACVLEADQPLSKSILWRAQRDYFEREGIAAWSAPAVPHYVTTNPSLVHAIAQTVLGYWRDCHASPSSGPLHILELGAGSGRFAYLFLRAMLELCARVPSRDVRFKYVMTDLAGSNLAFWRTHPSLRPFVDAGWLDFALFDVEKDDGLVLSESGTPLQPGSFDGPLAVIANYVFDSVPQDAFAVSEGQLHECLVTVLTDPQAPGVGTTGVFSQMRLHYSHRLAGFDHYPEPEFNQLLRGYASTLDGTTVLLPTVALRCVERLAALAKGRLLLISADRGFVHEKELAGREDPQLSVHGSFSLPVNYHAFCQWFRAKGGLALHTAHRQLSLHTCAFILGEPAAHAEETCFAYHLAFEGAGFDDFFRLRQGIESQYSMLEVEHILALLRLSRYDPRILRDCVPVLMMHAGSLSPMERQELADVVSRVWENYFHIGEARDLPFEFAGLLHTLGEPTAALALFQESLCLYGEDPRTFWNMALCAVALKRPDEAARFLARTWALAPDFNPGIALLSKDG</sequence>
<comment type="caution">
    <text evidence="1">The sequence shown here is derived from an EMBL/GenBank/DDBJ whole genome shotgun (WGS) entry which is preliminary data.</text>
</comment>
<dbReference type="InterPro" id="IPR029063">
    <property type="entry name" value="SAM-dependent_MTases_sf"/>
</dbReference>
<evidence type="ECO:0000313" key="2">
    <source>
        <dbReference type="Proteomes" id="UP001221838"/>
    </source>
</evidence>
<reference evidence="1 2" key="1">
    <citation type="submission" date="2022-11" db="EMBL/GenBank/DDBJ databases">
        <title>Minimal conservation of predation-associated metabolite biosynthetic gene clusters underscores biosynthetic potential of Myxococcota including descriptions for ten novel species: Archangium lansinium sp. nov., Myxococcus landrumus sp. nov., Nannocystis bai.</title>
        <authorList>
            <person name="Ahearne A."/>
            <person name="Stevens C."/>
            <person name="Dowd S."/>
        </authorList>
    </citation>
    <scope>NUCLEOTIDE SEQUENCE [LARGE SCALE GENOMIC DNA]</scope>
    <source>
        <strain evidence="1 2">NCWAL01</strain>
    </source>
</reference>
<protein>
    <submittedName>
        <fullName evidence="1">Tetratricopeptide repeat protein</fullName>
    </submittedName>
</protein>
<dbReference type="EMBL" id="JAQNDM010000002">
    <property type="protein sequence ID" value="MDC0711292.1"/>
    <property type="molecule type" value="Genomic_DNA"/>
</dbReference>
<dbReference type="Gene3D" id="3.40.50.12710">
    <property type="match status" value="1"/>
</dbReference>
<name>A0ABT5DC94_9BACT</name>
<dbReference type="Gene3D" id="1.25.40.10">
    <property type="entry name" value="Tetratricopeptide repeat domain"/>
    <property type="match status" value="1"/>
</dbReference>
<dbReference type="SUPFAM" id="SSF53335">
    <property type="entry name" value="S-adenosyl-L-methionine-dependent methyltransferases"/>
    <property type="match status" value="1"/>
</dbReference>
<dbReference type="Proteomes" id="UP001221838">
    <property type="component" value="Unassembled WGS sequence"/>
</dbReference>
<dbReference type="RefSeq" id="WP_272141248.1">
    <property type="nucleotide sequence ID" value="NZ_JAQNDM010000002.1"/>
</dbReference>
<dbReference type="InterPro" id="IPR038375">
    <property type="entry name" value="NDUFAF7_sf"/>
</dbReference>
<gene>
    <name evidence="1" type="ORF">POL68_22675</name>
</gene>
<keyword evidence="2" id="KW-1185">Reference proteome</keyword>
<dbReference type="SUPFAM" id="SSF48452">
    <property type="entry name" value="TPR-like"/>
    <property type="match status" value="1"/>
</dbReference>
<evidence type="ECO:0000313" key="1">
    <source>
        <dbReference type="EMBL" id="MDC0711292.1"/>
    </source>
</evidence>
<dbReference type="InterPro" id="IPR011990">
    <property type="entry name" value="TPR-like_helical_dom_sf"/>
</dbReference>
<dbReference type="Pfam" id="PF14559">
    <property type="entry name" value="TPR_19"/>
    <property type="match status" value="1"/>
</dbReference>
<accession>A0ABT5DC94</accession>
<organism evidence="1 2">
    <name type="scientific">Stigmatella ashevillensis</name>
    <dbReference type="NCBI Taxonomy" id="2995309"/>
    <lineage>
        <taxon>Bacteria</taxon>
        <taxon>Pseudomonadati</taxon>
        <taxon>Myxococcota</taxon>
        <taxon>Myxococcia</taxon>
        <taxon>Myxococcales</taxon>
        <taxon>Cystobacterineae</taxon>
        <taxon>Archangiaceae</taxon>
        <taxon>Stigmatella</taxon>
    </lineage>
</organism>
<proteinExistence type="predicted"/>